<evidence type="ECO:0000256" key="16">
    <source>
        <dbReference type="RuleBase" id="RU364087"/>
    </source>
</evidence>
<dbReference type="Pfam" id="PF00929">
    <property type="entry name" value="RNase_T"/>
    <property type="match status" value="1"/>
</dbReference>
<dbReference type="InterPro" id="IPR006054">
    <property type="entry name" value="DnaQ"/>
</dbReference>
<sequence>MRQIVLDTETTGLDWKSGDRVIEIGCVELLDRKLTGRHYHVYINPQRNIDAGAIAVHGITNEFLTDKPVFKDIVSEFEAFVDGAELVIHNATFDVGFLNYELGLLGRPLLTAICPSVIDTLKLAKEQNPGKKASLNALCSLYEIDNTHRALHGALLDAELLADVYLAMTRGQESLIMMLDEPAPQQDDADSGGGLLERVPLRVLRATDEELAGHDKVLAEIAKANKGHCLWIPPEPVEPAAPAA</sequence>
<evidence type="ECO:0000256" key="4">
    <source>
        <dbReference type="ARBA" id="ARBA00020352"/>
    </source>
</evidence>
<evidence type="ECO:0000256" key="11">
    <source>
        <dbReference type="ARBA" id="ARBA00022839"/>
    </source>
</evidence>
<dbReference type="InterPro" id="IPR006309">
    <property type="entry name" value="DnaQ_proteo"/>
</dbReference>
<evidence type="ECO:0000256" key="8">
    <source>
        <dbReference type="ARBA" id="ARBA00022722"/>
    </source>
</evidence>
<dbReference type="SMART" id="SM00479">
    <property type="entry name" value="EXOIII"/>
    <property type="match status" value="1"/>
</dbReference>
<proteinExistence type="predicted"/>
<protein>
    <recommendedName>
        <fullName evidence="4 16">DNA polymerase III subunit epsilon</fullName>
        <ecNumber evidence="3 16">2.7.7.7</ecNumber>
    </recommendedName>
</protein>
<keyword evidence="10 16" id="KW-0378">Hydrolase</keyword>
<dbReference type="RefSeq" id="WP_284188070.1">
    <property type="nucleotide sequence ID" value="NZ_BSPX01000031.1"/>
</dbReference>
<keyword evidence="13 16" id="KW-0239">DNA-directed DNA polymerase</keyword>
<comment type="function">
    <text evidence="16">DNA polymerase III is a complex, multichain enzyme responsible for most of the replicative synthesis in bacteria. The epsilon subunit contain the editing function and is a proofreading 3'-5' exonuclease.</text>
</comment>
<dbReference type="CDD" id="cd06131">
    <property type="entry name" value="DNA_pol_III_epsilon_Ecoli_like"/>
    <property type="match status" value="1"/>
</dbReference>
<evidence type="ECO:0000256" key="12">
    <source>
        <dbReference type="ARBA" id="ARBA00022842"/>
    </source>
</evidence>
<dbReference type="InterPro" id="IPR012337">
    <property type="entry name" value="RNaseH-like_sf"/>
</dbReference>
<dbReference type="EC" id="2.7.7.7" evidence="3 16"/>
<dbReference type="InterPro" id="IPR036397">
    <property type="entry name" value="RNaseH_sf"/>
</dbReference>
<organism evidence="18 19">
    <name type="scientific">Zoogloea oryzae</name>
    <dbReference type="NCBI Taxonomy" id="310767"/>
    <lineage>
        <taxon>Bacteria</taxon>
        <taxon>Pseudomonadati</taxon>
        <taxon>Pseudomonadota</taxon>
        <taxon>Betaproteobacteria</taxon>
        <taxon>Rhodocyclales</taxon>
        <taxon>Zoogloeaceae</taxon>
        <taxon>Zoogloea</taxon>
    </lineage>
</organism>
<dbReference type="PANTHER" id="PTHR30231:SF41">
    <property type="entry name" value="DNA POLYMERASE III SUBUNIT EPSILON"/>
    <property type="match status" value="1"/>
</dbReference>
<comment type="caution">
    <text evidence="18">The sequence shown here is derived from an EMBL/GenBank/DDBJ whole genome shotgun (WGS) entry which is preliminary data.</text>
</comment>
<keyword evidence="8 16" id="KW-0540">Nuclease</keyword>
<evidence type="ECO:0000256" key="3">
    <source>
        <dbReference type="ARBA" id="ARBA00012417"/>
    </source>
</evidence>
<evidence type="ECO:0000256" key="14">
    <source>
        <dbReference type="ARBA" id="ARBA00023211"/>
    </source>
</evidence>
<evidence type="ECO:0000256" key="10">
    <source>
        <dbReference type="ARBA" id="ARBA00022801"/>
    </source>
</evidence>
<gene>
    <name evidence="16 18" type="primary">dnaQ</name>
    <name evidence="18" type="ORF">GCM10007933_22480</name>
</gene>
<dbReference type="EMBL" id="BSPX01000031">
    <property type="protein sequence ID" value="GLT22787.1"/>
    <property type="molecule type" value="Genomic_DNA"/>
</dbReference>
<dbReference type="NCBIfam" id="NF004316">
    <property type="entry name" value="PRK05711.1"/>
    <property type="match status" value="1"/>
</dbReference>
<evidence type="ECO:0000256" key="7">
    <source>
        <dbReference type="ARBA" id="ARBA00022705"/>
    </source>
</evidence>
<evidence type="ECO:0000256" key="15">
    <source>
        <dbReference type="ARBA" id="ARBA00049244"/>
    </source>
</evidence>
<keyword evidence="7 16" id="KW-0235">DNA replication</keyword>
<evidence type="ECO:0000256" key="9">
    <source>
        <dbReference type="ARBA" id="ARBA00022723"/>
    </source>
</evidence>
<dbReference type="InterPro" id="IPR013520">
    <property type="entry name" value="Ribonucl_H"/>
</dbReference>
<keyword evidence="19" id="KW-1185">Reference proteome</keyword>
<evidence type="ECO:0000256" key="13">
    <source>
        <dbReference type="ARBA" id="ARBA00022932"/>
    </source>
</evidence>
<keyword evidence="6 16" id="KW-0548">Nucleotidyltransferase</keyword>
<evidence type="ECO:0000313" key="18">
    <source>
        <dbReference type="EMBL" id="GLT22787.1"/>
    </source>
</evidence>
<dbReference type="SUPFAM" id="SSF53098">
    <property type="entry name" value="Ribonuclease H-like"/>
    <property type="match status" value="1"/>
</dbReference>
<evidence type="ECO:0000313" key="19">
    <source>
        <dbReference type="Proteomes" id="UP001157167"/>
    </source>
</evidence>
<comment type="subunit">
    <text evidence="16">DNA polymerase III contains a core (composed of alpha, epsilon and theta chains) that associates with a tau subunit. This core dimerizes to form the POLIII' complex. PolIII' associates with the gamma complex (composed of gamma, delta, delta', psi and chi chains) and with the beta chain to form the complete DNA polymerase III complex.</text>
</comment>
<reference evidence="19" key="1">
    <citation type="journal article" date="2019" name="Int. J. Syst. Evol. Microbiol.">
        <title>The Global Catalogue of Microorganisms (GCM) 10K type strain sequencing project: providing services to taxonomists for standard genome sequencing and annotation.</title>
        <authorList>
            <consortium name="The Broad Institute Genomics Platform"/>
            <consortium name="The Broad Institute Genome Sequencing Center for Infectious Disease"/>
            <person name="Wu L."/>
            <person name="Ma J."/>
        </authorList>
    </citation>
    <scope>NUCLEOTIDE SEQUENCE [LARGE SCALE GENOMIC DNA]</scope>
    <source>
        <strain evidence="19">NBRC 102407</strain>
    </source>
</reference>
<evidence type="ECO:0000259" key="17">
    <source>
        <dbReference type="SMART" id="SM00479"/>
    </source>
</evidence>
<dbReference type="Proteomes" id="UP001157167">
    <property type="component" value="Unassembled WGS sequence"/>
</dbReference>
<name>A0ABQ6FC46_9RHOO</name>
<evidence type="ECO:0000256" key="1">
    <source>
        <dbReference type="ARBA" id="ARBA00001936"/>
    </source>
</evidence>
<evidence type="ECO:0000256" key="6">
    <source>
        <dbReference type="ARBA" id="ARBA00022695"/>
    </source>
</evidence>
<evidence type="ECO:0000256" key="5">
    <source>
        <dbReference type="ARBA" id="ARBA00022679"/>
    </source>
</evidence>
<keyword evidence="14 16" id="KW-0464">Manganese</keyword>
<dbReference type="NCBIfam" id="TIGR01406">
    <property type="entry name" value="dnaQ_proteo"/>
    <property type="match status" value="1"/>
</dbReference>
<feature type="domain" description="Exonuclease" evidence="17">
    <location>
        <begin position="2"/>
        <end position="174"/>
    </location>
</feature>
<keyword evidence="5 16" id="KW-0808">Transferase</keyword>
<accession>A0ABQ6FC46</accession>
<keyword evidence="12 16" id="KW-0460">Magnesium</keyword>
<evidence type="ECO:0000256" key="2">
    <source>
        <dbReference type="ARBA" id="ARBA00001946"/>
    </source>
</evidence>
<comment type="cofactor">
    <cofactor evidence="2 16">
        <name>Mg(2+)</name>
        <dbReference type="ChEBI" id="CHEBI:18420"/>
    </cofactor>
</comment>
<dbReference type="PANTHER" id="PTHR30231">
    <property type="entry name" value="DNA POLYMERASE III SUBUNIT EPSILON"/>
    <property type="match status" value="1"/>
</dbReference>
<dbReference type="Gene3D" id="3.30.420.10">
    <property type="entry name" value="Ribonuclease H-like superfamily/Ribonuclease H"/>
    <property type="match status" value="1"/>
</dbReference>
<dbReference type="NCBIfam" id="TIGR00573">
    <property type="entry name" value="dnaq"/>
    <property type="match status" value="1"/>
</dbReference>
<keyword evidence="11 16" id="KW-0269">Exonuclease</keyword>
<comment type="catalytic activity">
    <reaction evidence="15 16">
        <text>DNA(n) + a 2'-deoxyribonucleoside 5'-triphosphate = DNA(n+1) + diphosphate</text>
        <dbReference type="Rhea" id="RHEA:22508"/>
        <dbReference type="Rhea" id="RHEA-COMP:17339"/>
        <dbReference type="Rhea" id="RHEA-COMP:17340"/>
        <dbReference type="ChEBI" id="CHEBI:33019"/>
        <dbReference type="ChEBI" id="CHEBI:61560"/>
        <dbReference type="ChEBI" id="CHEBI:173112"/>
        <dbReference type="EC" id="2.7.7.7"/>
    </reaction>
</comment>
<comment type="cofactor">
    <cofactor evidence="1 16">
        <name>Mn(2+)</name>
        <dbReference type="ChEBI" id="CHEBI:29035"/>
    </cofactor>
</comment>
<keyword evidence="9 16" id="KW-0479">Metal-binding</keyword>